<evidence type="ECO:0000259" key="3">
    <source>
        <dbReference type="PROSITE" id="PS50850"/>
    </source>
</evidence>
<feature type="transmembrane region" description="Helical" evidence="2">
    <location>
        <begin position="344"/>
        <end position="363"/>
    </location>
</feature>
<keyword evidence="5" id="KW-1185">Reference proteome</keyword>
<dbReference type="GO" id="GO:0022857">
    <property type="term" value="F:transmembrane transporter activity"/>
    <property type="evidence" value="ECO:0007669"/>
    <property type="project" value="InterPro"/>
</dbReference>
<feature type="transmembrane region" description="Helical" evidence="2">
    <location>
        <begin position="148"/>
        <end position="169"/>
    </location>
</feature>
<feature type="transmembrane region" description="Helical" evidence="2">
    <location>
        <begin position="55"/>
        <end position="76"/>
    </location>
</feature>
<dbReference type="PANTHER" id="PTHR42910">
    <property type="entry name" value="TRANSPORTER SCO4007-RELATED"/>
    <property type="match status" value="1"/>
</dbReference>
<proteinExistence type="predicted"/>
<dbReference type="GO" id="GO:0016020">
    <property type="term" value="C:membrane"/>
    <property type="evidence" value="ECO:0007669"/>
    <property type="project" value="UniProtKB-SubCell"/>
</dbReference>
<dbReference type="CDD" id="cd17324">
    <property type="entry name" value="MFS_NepI_like"/>
    <property type="match status" value="1"/>
</dbReference>
<accession>A0A8H4R2R6</accession>
<dbReference type="AlphaFoldDB" id="A0A8H4R2R6"/>
<dbReference type="InterPro" id="IPR011701">
    <property type="entry name" value="MFS"/>
</dbReference>
<evidence type="ECO:0000256" key="1">
    <source>
        <dbReference type="ARBA" id="ARBA00004141"/>
    </source>
</evidence>
<evidence type="ECO:0000313" key="5">
    <source>
        <dbReference type="Proteomes" id="UP000521872"/>
    </source>
</evidence>
<feature type="transmembrane region" description="Helical" evidence="2">
    <location>
        <begin position="212"/>
        <end position="232"/>
    </location>
</feature>
<gene>
    <name evidence="4" type="ORF">D9613_012204</name>
</gene>
<feature type="domain" description="Major facilitator superfamily (MFS) profile" evidence="3">
    <location>
        <begin position="21"/>
        <end position="461"/>
    </location>
</feature>
<sequence>MSSNSTLNGDAEAAPNVEKEKQEVEVVVEFIPSTDLGFLPIPARLRYTPGKRFDFGIWMNCGISLAATFLISNLYYCQPLLIQMADSFNVSYEEVSRVPTLIQTGYAAGLFFICPLGDLVRRRQLILMLVCMTASLTIGLAISKSLLAFEVLCFFIGFTNISPQILVPLAADLARPEQRTFAYSIVLTGMLSGVLLARVLAGVIAEFASWRIVYYMAIGAQYFIVALVYFVIPDYPAKNKNMTYWRIIWSMLKYAVTEPTMVQIEIMSIATSACFSSYWVTLTFLLGGSPYNYSTLAIGLFGLLGLAGMAMGPLAGRLVDKMSPWYGILISTLLLLVFQAVQTAAAGISIAAVVVACLGLDAIRQMQNVSLTAAMFSVDMSAISRLNSLFVLSFYIGQLTGTSVGTTVFVDRGWRASAALGMALYGFQIAVLLLRGPHCKRRTWFGYEGGWSLRKEETSET</sequence>
<dbReference type="PROSITE" id="PS50850">
    <property type="entry name" value="MFS"/>
    <property type="match status" value="1"/>
</dbReference>
<comment type="subcellular location">
    <subcellularLocation>
        <location evidence="1">Membrane</location>
        <topology evidence="1">Multi-pass membrane protein</topology>
    </subcellularLocation>
</comment>
<evidence type="ECO:0000313" key="4">
    <source>
        <dbReference type="EMBL" id="KAF4621788.1"/>
    </source>
</evidence>
<protein>
    <recommendedName>
        <fullName evidence="3">Major facilitator superfamily (MFS) profile domain-containing protein</fullName>
    </recommendedName>
</protein>
<keyword evidence="2" id="KW-0472">Membrane</keyword>
<comment type="caution">
    <text evidence="4">The sequence shown here is derived from an EMBL/GenBank/DDBJ whole genome shotgun (WGS) entry which is preliminary data.</text>
</comment>
<dbReference type="SUPFAM" id="SSF103473">
    <property type="entry name" value="MFS general substrate transporter"/>
    <property type="match status" value="1"/>
</dbReference>
<name>A0A8H4R2R6_9AGAR</name>
<dbReference type="Gene3D" id="1.20.1250.20">
    <property type="entry name" value="MFS general substrate transporter like domains"/>
    <property type="match status" value="1"/>
</dbReference>
<dbReference type="EMBL" id="JAACJL010000004">
    <property type="protein sequence ID" value="KAF4621788.1"/>
    <property type="molecule type" value="Genomic_DNA"/>
</dbReference>
<dbReference type="Proteomes" id="UP000521872">
    <property type="component" value="Unassembled WGS sequence"/>
</dbReference>
<evidence type="ECO:0000256" key="2">
    <source>
        <dbReference type="SAM" id="Phobius"/>
    </source>
</evidence>
<dbReference type="Pfam" id="PF07690">
    <property type="entry name" value="MFS_1"/>
    <property type="match status" value="1"/>
</dbReference>
<feature type="transmembrane region" description="Helical" evidence="2">
    <location>
        <begin position="125"/>
        <end position="142"/>
    </location>
</feature>
<reference evidence="4 5" key="1">
    <citation type="submission" date="2019-12" db="EMBL/GenBank/DDBJ databases">
        <authorList>
            <person name="Floudas D."/>
            <person name="Bentzer J."/>
            <person name="Ahren D."/>
            <person name="Johansson T."/>
            <person name="Persson P."/>
            <person name="Tunlid A."/>
        </authorList>
    </citation>
    <scope>NUCLEOTIDE SEQUENCE [LARGE SCALE GENOMIC DNA]</scope>
    <source>
        <strain evidence="4 5">CBS 102.39</strain>
    </source>
</reference>
<feature type="transmembrane region" description="Helical" evidence="2">
    <location>
        <begin position="293"/>
        <end position="315"/>
    </location>
</feature>
<keyword evidence="2" id="KW-1133">Transmembrane helix</keyword>
<dbReference type="InterPro" id="IPR020846">
    <property type="entry name" value="MFS_dom"/>
</dbReference>
<dbReference type="PANTHER" id="PTHR42910:SF1">
    <property type="entry name" value="MAJOR FACILITATOR SUPERFAMILY (MFS) PROFILE DOMAIN-CONTAINING PROTEIN"/>
    <property type="match status" value="1"/>
</dbReference>
<dbReference type="InterPro" id="IPR036259">
    <property type="entry name" value="MFS_trans_sf"/>
</dbReference>
<keyword evidence="2" id="KW-0812">Transmembrane</keyword>
<feature type="transmembrane region" description="Helical" evidence="2">
    <location>
        <begin position="266"/>
        <end position="287"/>
    </location>
</feature>
<feature type="transmembrane region" description="Helical" evidence="2">
    <location>
        <begin position="96"/>
        <end position="113"/>
    </location>
</feature>
<organism evidence="4 5">
    <name type="scientific">Agrocybe pediades</name>
    <dbReference type="NCBI Taxonomy" id="84607"/>
    <lineage>
        <taxon>Eukaryota</taxon>
        <taxon>Fungi</taxon>
        <taxon>Dikarya</taxon>
        <taxon>Basidiomycota</taxon>
        <taxon>Agaricomycotina</taxon>
        <taxon>Agaricomycetes</taxon>
        <taxon>Agaricomycetidae</taxon>
        <taxon>Agaricales</taxon>
        <taxon>Agaricineae</taxon>
        <taxon>Strophariaceae</taxon>
        <taxon>Agrocybe</taxon>
    </lineage>
</organism>
<feature type="transmembrane region" description="Helical" evidence="2">
    <location>
        <begin position="416"/>
        <end position="434"/>
    </location>
</feature>
<feature type="transmembrane region" description="Helical" evidence="2">
    <location>
        <begin position="181"/>
        <end position="200"/>
    </location>
</feature>